<gene>
    <name evidence="1" type="ORF">GIB67_028677</name>
</gene>
<reference evidence="1 2" key="1">
    <citation type="journal article" date="2020" name="IScience">
        <title>Genome Sequencing of the Endangered Kingdonia uniflora (Circaeasteraceae, Ranunculales) Reveals Potential Mechanisms of Evolutionary Specialization.</title>
        <authorList>
            <person name="Sun Y."/>
            <person name="Deng T."/>
            <person name="Zhang A."/>
            <person name="Moore M.J."/>
            <person name="Landis J.B."/>
            <person name="Lin N."/>
            <person name="Zhang H."/>
            <person name="Zhang X."/>
            <person name="Huang J."/>
            <person name="Zhang X."/>
            <person name="Sun H."/>
            <person name="Wang H."/>
        </authorList>
    </citation>
    <scope>NUCLEOTIDE SEQUENCE [LARGE SCALE GENOMIC DNA]</scope>
    <source>
        <strain evidence="1">TB1705</strain>
        <tissue evidence="1">Leaf</tissue>
    </source>
</reference>
<dbReference type="AlphaFoldDB" id="A0A7J7MTQ7"/>
<dbReference type="EMBL" id="JACGCM010001235">
    <property type="protein sequence ID" value="KAF6158253.1"/>
    <property type="molecule type" value="Genomic_DNA"/>
</dbReference>
<proteinExistence type="predicted"/>
<keyword evidence="2" id="KW-1185">Reference proteome</keyword>
<protein>
    <recommendedName>
        <fullName evidence="3">Protein NUCLEAR FUSION DEFECTIVE 6, chloroplastic/mitochondrial-like</fullName>
    </recommendedName>
</protein>
<dbReference type="PANTHER" id="PTHR33156">
    <property type="entry name" value="OS02G0230000 PROTEIN"/>
    <property type="match status" value="1"/>
</dbReference>
<accession>A0A7J7MTQ7</accession>
<dbReference type="GO" id="GO:0005739">
    <property type="term" value="C:mitochondrion"/>
    <property type="evidence" value="ECO:0007669"/>
    <property type="project" value="TreeGrafter"/>
</dbReference>
<organism evidence="1 2">
    <name type="scientific">Kingdonia uniflora</name>
    <dbReference type="NCBI Taxonomy" id="39325"/>
    <lineage>
        <taxon>Eukaryota</taxon>
        <taxon>Viridiplantae</taxon>
        <taxon>Streptophyta</taxon>
        <taxon>Embryophyta</taxon>
        <taxon>Tracheophyta</taxon>
        <taxon>Spermatophyta</taxon>
        <taxon>Magnoliopsida</taxon>
        <taxon>Ranunculales</taxon>
        <taxon>Circaeasteraceae</taxon>
        <taxon>Kingdonia</taxon>
    </lineage>
</organism>
<comment type="caution">
    <text evidence="1">The sequence shown here is derived from an EMBL/GenBank/DDBJ whole genome shotgun (WGS) entry which is preliminary data.</text>
</comment>
<dbReference type="PANTHER" id="PTHR33156:SF59">
    <property type="entry name" value="PROTEIN NUCLEAR FUSION DEFECTIVE 6, CHLOROPLASTIC_MITOCHONDRIAL-LIKE"/>
    <property type="match status" value="1"/>
</dbReference>
<name>A0A7J7MTQ7_9MAGN</name>
<evidence type="ECO:0000313" key="2">
    <source>
        <dbReference type="Proteomes" id="UP000541444"/>
    </source>
</evidence>
<dbReference type="OrthoDB" id="736963at2759"/>
<dbReference type="Proteomes" id="UP000541444">
    <property type="component" value="Unassembled WGS sequence"/>
</dbReference>
<evidence type="ECO:0008006" key="3">
    <source>
        <dbReference type="Google" id="ProtNLM"/>
    </source>
</evidence>
<dbReference type="InterPro" id="IPR043459">
    <property type="entry name" value="NFD6/NOXY2-like"/>
</dbReference>
<evidence type="ECO:0000313" key="1">
    <source>
        <dbReference type="EMBL" id="KAF6158253.1"/>
    </source>
</evidence>
<sequence>MASCARSLFRSALIRNAASRFTSEARAPPSRASPFRLPNQKPLSNRIFRSPVEMSCCVDSLMPFHTATASSLLTSMLAVSRPGCGWLIEGQDETR</sequence>